<name>A0A117M2I6_9BACT</name>
<evidence type="ECO:0000313" key="3">
    <source>
        <dbReference type="Proteomes" id="UP000054092"/>
    </source>
</evidence>
<dbReference type="InterPro" id="IPR043129">
    <property type="entry name" value="ATPase_NBD"/>
</dbReference>
<sequence length="286" mass="31089">MKRLVLDIGGTNTRICLVDENQSIVFKDRVSFTGDAEAFSKRLKENCFRILRSEDTDDFVGLSVAGAYLNRERRLWIPNLFGGTLVSPFDLLAIDNDSLFVTNDRISGSMGEMFVGAAKGCRDFLYISIGTGVGIGIVSDGHVVNGSNGFAGSVGWIRFNEERIEDLVGGIGVSSSYEELTGMRLSAAEIFDLAESGSSEAAEVIAVTAYYLGKLIACFTNSTNPEVIVLSGSIGSRWKLLEDRAMEVIYKETSPMITIPEMRLSSLGEDAQILGTSILMHHEISI</sequence>
<dbReference type="PANTHER" id="PTHR18964:SF149">
    <property type="entry name" value="BIFUNCTIONAL UDP-N-ACETYLGLUCOSAMINE 2-EPIMERASE_N-ACETYLMANNOSAMINE KINASE"/>
    <property type="match status" value="1"/>
</dbReference>
<accession>A0A117M2I6</accession>
<protein>
    <submittedName>
        <fullName evidence="2">ROK family protein</fullName>
    </submittedName>
</protein>
<organism evidence="2 3">
    <name type="scientific">Mesotoga prima</name>
    <dbReference type="NCBI Taxonomy" id="1184387"/>
    <lineage>
        <taxon>Bacteria</taxon>
        <taxon>Thermotogati</taxon>
        <taxon>Thermotogota</taxon>
        <taxon>Thermotogae</taxon>
        <taxon>Kosmotogales</taxon>
        <taxon>Kosmotogaceae</taxon>
        <taxon>Mesotoga</taxon>
    </lineage>
</organism>
<proteinExistence type="inferred from homology"/>
<dbReference type="Gene3D" id="3.30.420.40">
    <property type="match status" value="2"/>
</dbReference>
<reference evidence="3" key="1">
    <citation type="journal article" date="2015" name="MBio">
        <title>Genome-Resolved Metagenomic Analysis Reveals Roles for Candidate Phyla and Other Microbial Community Members in Biogeochemical Transformations in Oil Reservoirs.</title>
        <authorList>
            <person name="Hu P."/>
            <person name="Tom L."/>
            <person name="Singh A."/>
            <person name="Thomas B.C."/>
            <person name="Baker B.J."/>
            <person name="Piceno Y.M."/>
            <person name="Andersen G.L."/>
            <person name="Banfield J.F."/>
        </authorList>
    </citation>
    <scope>NUCLEOTIDE SEQUENCE [LARGE SCALE GENOMIC DNA]</scope>
</reference>
<dbReference type="EMBL" id="LGGP01000108">
    <property type="protein sequence ID" value="KUK80816.1"/>
    <property type="molecule type" value="Genomic_DNA"/>
</dbReference>
<comment type="caution">
    <text evidence="2">The sequence shown here is derived from an EMBL/GenBank/DDBJ whole genome shotgun (WGS) entry which is preliminary data.</text>
</comment>
<gene>
    <name evidence="2" type="ORF">XD94_0753</name>
</gene>
<evidence type="ECO:0000313" key="2">
    <source>
        <dbReference type="EMBL" id="KUK80816.1"/>
    </source>
</evidence>
<evidence type="ECO:0000256" key="1">
    <source>
        <dbReference type="ARBA" id="ARBA00006479"/>
    </source>
</evidence>
<dbReference type="InterPro" id="IPR000600">
    <property type="entry name" value="ROK"/>
</dbReference>
<dbReference type="Proteomes" id="UP000054092">
    <property type="component" value="Unassembled WGS sequence"/>
</dbReference>
<dbReference type="AlphaFoldDB" id="A0A117M2I6"/>
<dbReference type="PATRIC" id="fig|1184387.3.peg.1141"/>
<comment type="similarity">
    <text evidence="1">Belongs to the ROK (NagC/XylR) family.</text>
</comment>
<dbReference type="Pfam" id="PF00480">
    <property type="entry name" value="ROK"/>
    <property type="match status" value="1"/>
</dbReference>
<dbReference type="SUPFAM" id="SSF53067">
    <property type="entry name" value="Actin-like ATPase domain"/>
    <property type="match status" value="1"/>
</dbReference>
<dbReference type="PANTHER" id="PTHR18964">
    <property type="entry name" value="ROK (REPRESSOR, ORF, KINASE) FAMILY"/>
    <property type="match status" value="1"/>
</dbReference>